<comment type="caution">
    <text evidence="1">The sequence shown here is derived from an EMBL/GenBank/DDBJ whole genome shotgun (WGS) entry which is preliminary data.</text>
</comment>
<protein>
    <submittedName>
        <fullName evidence="1">Uncharacterized protein</fullName>
    </submittedName>
</protein>
<organism evidence="1 2">
    <name type="scientific">Eretmocerus hayati</name>
    <dbReference type="NCBI Taxonomy" id="131215"/>
    <lineage>
        <taxon>Eukaryota</taxon>
        <taxon>Metazoa</taxon>
        <taxon>Ecdysozoa</taxon>
        <taxon>Arthropoda</taxon>
        <taxon>Hexapoda</taxon>
        <taxon>Insecta</taxon>
        <taxon>Pterygota</taxon>
        <taxon>Neoptera</taxon>
        <taxon>Endopterygota</taxon>
        <taxon>Hymenoptera</taxon>
        <taxon>Apocrita</taxon>
        <taxon>Proctotrupomorpha</taxon>
        <taxon>Chalcidoidea</taxon>
        <taxon>Aphelinidae</taxon>
        <taxon>Aphelininae</taxon>
        <taxon>Eretmocerus</taxon>
    </lineage>
</organism>
<evidence type="ECO:0000313" key="2">
    <source>
        <dbReference type="Proteomes" id="UP001239111"/>
    </source>
</evidence>
<proteinExistence type="predicted"/>
<gene>
    <name evidence="1" type="ORF">QAD02_002733</name>
</gene>
<evidence type="ECO:0000313" key="1">
    <source>
        <dbReference type="EMBL" id="KAJ8671474.1"/>
    </source>
</evidence>
<dbReference type="Proteomes" id="UP001239111">
    <property type="component" value="Chromosome 3"/>
</dbReference>
<reference evidence="1" key="1">
    <citation type="submission" date="2023-04" db="EMBL/GenBank/DDBJ databases">
        <title>A chromosome-level genome assembly of the parasitoid wasp Eretmocerus hayati.</title>
        <authorList>
            <person name="Zhong Y."/>
            <person name="Liu S."/>
            <person name="Liu Y."/>
        </authorList>
    </citation>
    <scope>NUCLEOTIDE SEQUENCE</scope>
    <source>
        <strain evidence="1">ZJU_SS_LIU_2023</strain>
    </source>
</reference>
<keyword evidence="2" id="KW-1185">Reference proteome</keyword>
<accession>A0ACC2NK33</accession>
<dbReference type="EMBL" id="CM056743">
    <property type="protein sequence ID" value="KAJ8671474.1"/>
    <property type="molecule type" value="Genomic_DNA"/>
</dbReference>
<sequence length="427" mass="48311">MLARRKCAIGAQHKRAYATMAKSKNIIPVEVSKTFHDSDESCENSSPRNTVYDDQSSVHSLGTQNSQRSVFTPSPPLTSTVRPCFVQLGPLDPHLGGTASQGNRDLPHLPTGASQAPARPSSQLRQNSPMSTDHHYPDNPTGLRDIVTGAIDTEAHLASQHEAQVTARYRLELEQQAQAQAVEDQRRRQALRDQENNQRILAAYQQRARLFHGGENIEGNEMRGGERQQQEALVLSLLQNRQDCDGYSPPDRTNSRGKIQRDVRSRRELAISVYELYHKENGPFYTERMTYRYRVVGQRVHLTRTITVDIVTYGLVNKKGPKKFISATAGMLLTPQERIASALDPTQVKNSVPGQPRLQKINRDKLLLLLSLHHDFVFGRSYITSTEEREKLLLRGCAYLSRYLYEQRDKEIKMIEEENDGENIGEA</sequence>
<name>A0ACC2NK33_9HYME</name>